<gene>
    <name evidence="8" type="ORF">KCQ71_00085</name>
</gene>
<dbReference type="Pfam" id="PF00005">
    <property type="entry name" value="ABC_tran"/>
    <property type="match status" value="1"/>
</dbReference>
<evidence type="ECO:0000256" key="2">
    <source>
        <dbReference type="ARBA" id="ARBA00022448"/>
    </source>
</evidence>
<evidence type="ECO:0000256" key="6">
    <source>
        <dbReference type="SAM" id="MobiDB-lite"/>
    </source>
</evidence>
<dbReference type="PANTHER" id="PTHR42711:SF16">
    <property type="entry name" value="ABC TRANSPORTER ATP-BINDING PROTEIN"/>
    <property type="match status" value="1"/>
</dbReference>
<feature type="region of interest" description="Disordered" evidence="6">
    <location>
        <begin position="234"/>
        <end position="261"/>
    </location>
</feature>
<keyword evidence="9" id="KW-1185">Reference proteome</keyword>
<keyword evidence="5" id="KW-0046">Antibiotic resistance</keyword>
<comment type="caution">
    <text evidence="8">The sequence shown here is derived from an EMBL/GenBank/DDBJ whole genome shotgun (WGS) entry which is preliminary data.</text>
</comment>
<keyword evidence="3" id="KW-0547">Nucleotide-binding</keyword>
<evidence type="ECO:0000259" key="7">
    <source>
        <dbReference type="PROSITE" id="PS50893"/>
    </source>
</evidence>
<proteinExistence type="predicted"/>
<dbReference type="PANTHER" id="PTHR42711">
    <property type="entry name" value="ABC TRANSPORTER ATP-BINDING PROTEIN"/>
    <property type="match status" value="1"/>
</dbReference>
<keyword evidence="4 8" id="KW-0067">ATP-binding</keyword>
<dbReference type="SUPFAM" id="SSF52540">
    <property type="entry name" value="P-loop containing nucleoside triphosphate hydrolases"/>
    <property type="match status" value="1"/>
</dbReference>
<feature type="domain" description="ABC transporter" evidence="7">
    <location>
        <begin position="11"/>
        <end position="236"/>
    </location>
</feature>
<protein>
    <submittedName>
        <fullName evidence="8">ABC transporter ATP-binding protein</fullName>
    </submittedName>
</protein>
<dbReference type="Proteomes" id="UP000826651">
    <property type="component" value="Unassembled WGS sequence"/>
</dbReference>
<dbReference type="InterPro" id="IPR003439">
    <property type="entry name" value="ABC_transporter-like_ATP-bd"/>
</dbReference>
<dbReference type="CDD" id="cd03230">
    <property type="entry name" value="ABC_DR_subfamily_A"/>
    <property type="match status" value="1"/>
</dbReference>
<dbReference type="InterPro" id="IPR003593">
    <property type="entry name" value="AAA+_ATPase"/>
</dbReference>
<dbReference type="Gene3D" id="3.40.50.300">
    <property type="entry name" value="P-loop containing nucleotide triphosphate hydrolases"/>
    <property type="match status" value="1"/>
</dbReference>
<dbReference type="InterPro" id="IPR050763">
    <property type="entry name" value="ABC_transporter_ATP-binding"/>
</dbReference>
<accession>A0ABS7S3Q4</accession>
<comment type="subcellular location">
    <subcellularLocation>
        <location evidence="1">Cell membrane</location>
        <topology evidence="1">Peripheral membrane protein</topology>
    </subcellularLocation>
</comment>
<name>A0ABS7S3Q4_9MICO</name>
<evidence type="ECO:0000256" key="3">
    <source>
        <dbReference type="ARBA" id="ARBA00022741"/>
    </source>
</evidence>
<dbReference type="GO" id="GO:0005524">
    <property type="term" value="F:ATP binding"/>
    <property type="evidence" value="ECO:0007669"/>
    <property type="project" value="UniProtKB-KW"/>
</dbReference>
<dbReference type="PROSITE" id="PS50893">
    <property type="entry name" value="ABC_TRANSPORTER_2"/>
    <property type="match status" value="1"/>
</dbReference>
<dbReference type="InterPro" id="IPR027417">
    <property type="entry name" value="P-loop_NTPase"/>
</dbReference>
<evidence type="ECO:0000256" key="1">
    <source>
        <dbReference type="ARBA" id="ARBA00004202"/>
    </source>
</evidence>
<keyword evidence="2" id="KW-0813">Transport</keyword>
<evidence type="ECO:0000313" key="8">
    <source>
        <dbReference type="EMBL" id="MBZ2194533.1"/>
    </source>
</evidence>
<evidence type="ECO:0000313" key="9">
    <source>
        <dbReference type="Proteomes" id="UP000826651"/>
    </source>
</evidence>
<organism evidence="8 9">
    <name type="scientific">Occultella gossypii</name>
    <dbReference type="NCBI Taxonomy" id="2800820"/>
    <lineage>
        <taxon>Bacteria</taxon>
        <taxon>Bacillati</taxon>
        <taxon>Actinomycetota</taxon>
        <taxon>Actinomycetes</taxon>
        <taxon>Micrococcales</taxon>
        <taxon>Ruaniaceae</taxon>
        <taxon>Occultella</taxon>
    </lineage>
</organism>
<dbReference type="InterPro" id="IPR017871">
    <property type="entry name" value="ABC_transporter-like_CS"/>
</dbReference>
<reference evidence="8 9" key="1">
    <citation type="submission" date="2021-04" db="EMBL/GenBank/DDBJ databases">
        <title>Ruania sp. nov., isolated from sandy soil of mangrove forest.</title>
        <authorList>
            <person name="Ge X."/>
            <person name="Huang R."/>
            <person name="Liu W."/>
        </authorList>
    </citation>
    <scope>NUCLEOTIDE SEQUENCE [LARGE SCALE GENOMIC DNA]</scope>
    <source>
        <strain evidence="8 9">N2-46</strain>
    </source>
</reference>
<evidence type="ECO:0000256" key="4">
    <source>
        <dbReference type="ARBA" id="ARBA00022840"/>
    </source>
</evidence>
<evidence type="ECO:0000256" key="5">
    <source>
        <dbReference type="ARBA" id="ARBA00023251"/>
    </source>
</evidence>
<dbReference type="PROSITE" id="PS00211">
    <property type="entry name" value="ABC_TRANSPORTER_1"/>
    <property type="match status" value="1"/>
</dbReference>
<dbReference type="SMART" id="SM00382">
    <property type="entry name" value="AAA"/>
    <property type="match status" value="1"/>
</dbReference>
<dbReference type="RefSeq" id="WP_223401532.1">
    <property type="nucleotide sequence ID" value="NZ_JAGSHT010000001.1"/>
</dbReference>
<sequence length="304" mass="31967">MLAPGTDHWCLELDGVTKSFGDTHALRSLSLSAQRGAVTAILGPNGAGKTTLMGICEGLQRADRGLVRVLGLDPRRHAAQLRPRVGVMVQDGGLPIMARPLELLRHVARMYAAPRDVDELVDLLGLDAFARTSVRRLSGGQRQRLALAIALVGRPDLVFLDEPSAGLDPQARLVVWDLIEGLRADGVSVILSTHLMDEAARLADHVAIIDHGVVLAQGTVAELTEAVGVPEATSAPSVEAAPDGPVRSAAPPTPHAARLSGPLTPAAQTALAQLADAHGLTLEFEGGTRTLEDAFLDLTGRSLR</sequence>
<dbReference type="EMBL" id="JAGSHT010000001">
    <property type="protein sequence ID" value="MBZ2194533.1"/>
    <property type="molecule type" value="Genomic_DNA"/>
</dbReference>